<dbReference type="GO" id="GO:0005975">
    <property type="term" value="P:carbohydrate metabolic process"/>
    <property type="evidence" value="ECO:0007669"/>
    <property type="project" value="InterPro"/>
</dbReference>
<evidence type="ECO:0000313" key="4">
    <source>
        <dbReference type="Proteomes" id="UP000472277"/>
    </source>
</evidence>
<keyword evidence="4" id="KW-1185">Reference proteome</keyword>
<protein>
    <submittedName>
        <fullName evidence="3">Glycerol kinase-like</fullName>
    </submittedName>
</protein>
<name>A0A673WFI8_SALTR</name>
<dbReference type="Gene3D" id="3.30.420.40">
    <property type="match status" value="1"/>
</dbReference>
<evidence type="ECO:0000313" key="3">
    <source>
        <dbReference type="Ensembl" id="ENSSTUP00000010769.1"/>
    </source>
</evidence>
<feature type="domain" description="Carbohydrate kinase FGGY N-terminal" evidence="2">
    <location>
        <begin position="16"/>
        <end position="59"/>
    </location>
</feature>
<reference evidence="3" key="2">
    <citation type="submission" date="2025-09" db="UniProtKB">
        <authorList>
            <consortium name="Ensembl"/>
        </authorList>
    </citation>
    <scope>IDENTIFICATION</scope>
</reference>
<dbReference type="GeneTree" id="ENSGT01000000214434"/>
<dbReference type="InterPro" id="IPR043129">
    <property type="entry name" value="ATPase_NBD"/>
</dbReference>
<gene>
    <name evidence="3" type="primary">LOC115161411</name>
</gene>
<proteinExistence type="predicted"/>
<dbReference type="Ensembl" id="ENSSTUT00000011449.1">
    <property type="protein sequence ID" value="ENSSTUP00000010769.1"/>
    <property type="gene ID" value="ENSSTUG00000005137.1"/>
</dbReference>
<dbReference type="AlphaFoldDB" id="A0A673WFI8"/>
<dbReference type="SUPFAM" id="SSF53067">
    <property type="entry name" value="Actin-like ATPase domain"/>
    <property type="match status" value="1"/>
</dbReference>
<sequence>MSTASYSERIAMGPLVAAIDQGTSSTRFLVFNSKTAELLSHHQVGIKQSFPKEGCRSDQSERDYAGLGQRDGGTALQCHCLAGPSYTVHSGEADQQHPGKEQEPSEAQDRSAHQYILQCCEAALAHGQRGGGR</sequence>
<evidence type="ECO:0000256" key="1">
    <source>
        <dbReference type="SAM" id="MobiDB-lite"/>
    </source>
</evidence>
<accession>A0A673WFI8</accession>
<dbReference type="Proteomes" id="UP000472277">
    <property type="component" value="Chromosome 24"/>
</dbReference>
<dbReference type="Pfam" id="PF00370">
    <property type="entry name" value="FGGY_N"/>
    <property type="match status" value="1"/>
</dbReference>
<feature type="region of interest" description="Disordered" evidence="1">
    <location>
        <begin position="87"/>
        <end position="112"/>
    </location>
</feature>
<organism evidence="3 4">
    <name type="scientific">Salmo trutta</name>
    <name type="common">Brown trout</name>
    <dbReference type="NCBI Taxonomy" id="8032"/>
    <lineage>
        <taxon>Eukaryota</taxon>
        <taxon>Metazoa</taxon>
        <taxon>Chordata</taxon>
        <taxon>Craniata</taxon>
        <taxon>Vertebrata</taxon>
        <taxon>Euteleostomi</taxon>
        <taxon>Actinopterygii</taxon>
        <taxon>Neopterygii</taxon>
        <taxon>Teleostei</taxon>
        <taxon>Protacanthopterygii</taxon>
        <taxon>Salmoniformes</taxon>
        <taxon>Salmonidae</taxon>
        <taxon>Salmoninae</taxon>
        <taxon>Salmo</taxon>
    </lineage>
</organism>
<dbReference type="InterPro" id="IPR018484">
    <property type="entry name" value="FGGY_N"/>
</dbReference>
<evidence type="ECO:0000259" key="2">
    <source>
        <dbReference type="Pfam" id="PF00370"/>
    </source>
</evidence>
<dbReference type="GO" id="GO:0016301">
    <property type="term" value="F:kinase activity"/>
    <property type="evidence" value="ECO:0007669"/>
    <property type="project" value="InterPro"/>
</dbReference>
<feature type="compositionally biased region" description="Basic and acidic residues" evidence="1">
    <location>
        <begin position="91"/>
        <end position="112"/>
    </location>
</feature>
<reference evidence="3" key="1">
    <citation type="submission" date="2025-08" db="UniProtKB">
        <authorList>
            <consortium name="Ensembl"/>
        </authorList>
    </citation>
    <scope>IDENTIFICATION</scope>
</reference>